<dbReference type="SUPFAM" id="SSF52540">
    <property type="entry name" value="P-loop containing nucleoside triphosphate hydrolases"/>
    <property type="match status" value="1"/>
</dbReference>
<dbReference type="SMART" id="SM00382">
    <property type="entry name" value="AAA"/>
    <property type="match status" value="1"/>
</dbReference>
<keyword evidence="3" id="KW-1003">Cell membrane</keyword>
<evidence type="ECO:0000256" key="8">
    <source>
        <dbReference type="ARBA" id="ARBA00023136"/>
    </source>
</evidence>
<evidence type="ECO:0000256" key="9">
    <source>
        <dbReference type="ARBA" id="ARBA00038388"/>
    </source>
</evidence>
<dbReference type="InterPro" id="IPR003593">
    <property type="entry name" value="AAA+_ATPase"/>
</dbReference>
<evidence type="ECO:0000256" key="3">
    <source>
        <dbReference type="ARBA" id="ARBA00022475"/>
    </source>
</evidence>
<evidence type="ECO:0000256" key="2">
    <source>
        <dbReference type="ARBA" id="ARBA00022448"/>
    </source>
</evidence>
<dbReference type="GO" id="GO:0005886">
    <property type="term" value="C:plasma membrane"/>
    <property type="evidence" value="ECO:0007669"/>
    <property type="project" value="UniProtKB-SubCell"/>
</dbReference>
<dbReference type="PROSITE" id="PS50893">
    <property type="entry name" value="ABC_TRANSPORTER_2"/>
    <property type="match status" value="1"/>
</dbReference>
<evidence type="ECO:0000256" key="10">
    <source>
        <dbReference type="SAM" id="Phobius"/>
    </source>
</evidence>
<keyword evidence="7 10" id="KW-1133">Transmembrane helix</keyword>
<sequence length="779" mass="87305">MKRLRSDFMLILSKICKVYKSKNFRTTALSYINLAFENNEFVAITGASGSGKSTLLNIIGGLDTYSQDDLSLSGYSLLGYRRTDLIIDGKSTRNFTARDWDQYRNERVGFIFQSYNLISHMTVLENVEMGMTLSGVDKDERKRRAQAVLTRVGLGDLLDRKSTQLSSGQQQRVAIARALVNDPDIILADEPTGALDSENREEIMKLIKEISKEKLVILATHSEKFAKRYASRIVKLQDGKVVEDNKPVENMEKLKEQETKAVRFLSTKRTAMSITTALKISFNNLRTKFARALLTAFAGSIGIAGIALIIAIATGFNNEIETFERETLSAMPIVISSTPTEYTSWQISSVSNSRYNFSSRFQALEYDSLVHQSIITDEYLEHIENIDETLVNSVQYRYGLNIMFLSNQDENVISSFDEDVDFKVLPTSNNYLSSQYSLEAGRLPTSPTDIVVIVNVLNKIDANVLSFLGLNPEESITFDDVIGKEVAVAKNNDLNMMYYLDIGEMTRSFDQSTYEKSRKFEVVGVLKGIPDRLETENSGIFYHGSFENVFIQENSNSAICSYLKGINLFNVTTEQWSSVVSERRENGCNTRPTMIEIFPNSIDEKDEITNYLDSYNKGILLKNRVYYTDYAEMISGVLGNLNGSIILMLIALASLSLFVSSIMIGILVYLSWLERTREIGILRSLGARKKDIARIFNTEAVFIGFVSGSIGVFLTYLVSFPLNNYFGGSLVMFERVISMQLNHAIYLVLVSSALAYVAAFIPAIIASVKNPATVISSTM</sequence>
<keyword evidence="5" id="KW-0547">Nucleotide-binding</keyword>
<dbReference type="GO" id="GO:0016887">
    <property type="term" value="F:ATP hydrolysis activity"/>
    <property type="evidence" value="ECO:0007669"/>
    <property type="project" value="InterPro"/>
</dbReference>
<dbReference type="InterPro" id="IPR027417">
    <property type="entry name" value="P-loop_NTPase"/>
</dbReference>
<protein>
    <submittedName>
        <fullName evidence="12">Sulfate ABC transporter ATP-binding protein</fullName>
    </submittedName>
</protein>
<reference evidence="12" key="1">
    <citation type="journal article" date="2015" name="Environ. Microbiol.">
        <title>Pressure adaptation is linked to thermal adaptation in salt-saturated marine habitats.</title>
        <authorList>
            <consortium name="The MAMBA Consortium"/>
            <person name="Alcaide M."/>
            <person name="Stogios P.J."/>
            <person name="Lafraya A."/>
            <person name="Tchigvintsev A."/>
            <person name="Flick R."/>
            <person name="Bargiela R."/>
            <person name="Chernikova T.N."/>
            <person name="Reva O.N."/>
            <person name="Hai T."/>
            <person name="Leggewie C.C."/>
            <person name="Katzke N."/>
            <person name="La Cono V."/>
            <person name="Matesanz R."/>
            <person name="Jebbar M."/>
            <person name="Jaeger K.E."/>
            <person name="Yakimov M.M."/>
            <person name="Yakunin A.F."/>
            <person name="Golyshin P.N."/>
            <person name="Golyshina O.V."/>
            <person name="Savchenko A."/>
            <person name="Ferrer M."/>
        </authorList>
    </citation>
    <scope>NUCLEOTIDE SEQUENCE</scope>
</reference>
<proteinExistence type="inferred from homology"/>
<dbReference type="Pfam" id="PF02687">
    <property type="entry name" value="FtsX"/>
    <property type="match status" value="1"/>
</dbReference>
<keyword evidence="2" id="KW-0813">Transport</keyword>
<name>A0A0B5KGZ2_9FIRM</name>
<evidence type="ECO:0000259" key="11">
    <source>
        <dbReference type="PROSITE" id="PS50893"/>
    </source>
</evidence>
<feature type="transmembrane region" description="Helical" evidence="10">
    <location>
        <begin position="744"/>
        <end position="768"/>
    </location>
</feature>
<accession>A0A0B5KGZ2</accession>
<keyword evidence="4 10" id="KW-0812">Transmembrane</keyword>
<comment type="subcellular location">
    <subcellularLocation>
        <location evidence="1">Cell inner membrane</location>
        <topology evidence="1">Multi-pass membrane protein</topology>
    </subcellularLocation>
</comment>
<evidence type="ECO:0000256" key="4">
    <source>
        <dbReference type="ARBA" id="ARBA00022692"/>
    </source>
</evidence>
<keyword evidence="6 12" id="KW-0067">ATP-binding</keyword>
<organism evidence="12">
    <name type="scientific">Firmicutes bacterium enrichment culture clone fosmid MGS-M2</name>
    <dbReference type="NCBI Taxonomy" id="1549349"/>
    <lineage>
        <taxon>Bacteria</taxon>
        <taxon>Bacillati</taxon>
        <taxon>Bacillota</taxon>
        <taxon>environmental samples</taxon>
    </lineage>
</organism>
<dbReference type="InterPro" id="IPR003838">
    <property type="entry name" value="ABC3_permease_C"/>
</dbReference>
<feature type="transmembrane region" description="Helical" evidence="10">
    <location>
        <begin position="645"/>
        <end position="673"/>
    </location>
</feature>
<dbReference type="Pfam" id="PF00005">
    <property type="entry name" value="ABC_tran"/>
    <property type="match status" value="1"/>
</dbReference>
<evidence type="ECO:0000256" key="5">
    <source>
        <dbReference type="ARBA" id="ARBA00022741"/>
    </source>
</evidence>
<comment type="similarity">
    <text evidence="9">Belongs to the ABC transporter superfamily. Macrolide exporter (TC 3.A.1.122) family.</text>
</comment>
<dbReference type="Gene3D" id="3.40.50.300">
    <property type="entry name" value="P-loop containing nucleotide triphosphate hydrolases"/>
    <property type="match status" value="1"/>
</dbReference>
<feature type="transmembrane region" description="Helical" evidence="10">
    <location>
        <begin position="292"/>
        <end position="316"/>
    </location>
</feature>
<dbReference type="EMBL" id="KF831415">
    <property type="protein sequence ID" value="AJG37945.1"/>
    <property type="molecule type" value="Genomic_DNA"/>
</dbReference>
<dbReference type="PANTHER" id="PTHR42798:SF6">
    <property type="entry name" value="CELL DIVISION ATP-BINDING PROTEIN FTSE"/>
    <property type="match status" value="1"/>
</dbReference>
<evidence type="ECO:0000256" key="6">
    <source>
        <dbReference type="ARBA" id="ARBA00022840"/>
    </source>
</evidence>
<dbReference type="PANTHER" id="PTHR42798">
    <property type="entry name" value="LIPOPROTEIN-RELEASING SYSTEM ATP-BINDING PROTEIN LOLD"/>
    <property type="match status" value="1"/>
</dbReference>
<dbReference type="InterPro" id="IPR017871">
    <property type="entry name" value="ABC_transporter-like_CS"/>
</dbReference>
<dbReference type="GO" id="GO:0005524">
    <property type="term" value="F:ATP binding"/>
    <property type="evidence" value="ECO:0007669"/>
    <property type="project" value="UniProtKB-KW"/>
</dbReference>
<dbReference type="AlphaFoldDB" id="A0A0B5KGZ2"/>
<feature type="transmembrane region" description="Helical" evidence="10">
    <location>
        <begin position="694"/>
        <end position="718"/>
    </location>
</feature>
<feature type="domain" description="ABC transporter" evidence="11">
    <location>
        <begin position="13"/>
        <end position="263"/>
    </location>
</feature>
<dbReference type="InterPro" id="IPR017911">
    <property type="entry name" value="MacB-like_ATP-bd"/>
</dbReference>
<dbReference type="CDD" id="cd03255">
    <property type="entry name" value="ABC_MJ0796_LolCDE_FtsE"/>
    <property type="match status" value="1"/>
</dbReference>
<evidence type="ECO:0000313" key="12">
    <source>
        <dbReference type="EMBL" id="AJG37945.1"/>
    </source>
</evidence>
<dbReference type="InterPro" id="IPR003439">
    <property type="entry name" value="ABC_transporter-like_ATP-bd"/>
</dbReference>
<dbReference type="PROSITE" id="PS00211">
    <property type="entry name" value="ABC_TRANSPORTER_1"/>
    <property type="match status" value="1"/>
</dbReference>
<evidence type="ECO:0000256" key="7">
    <source>
        <dbReference type="ARBA" id="ARBA00022989"/>
    </source>
</evidence>
<keyword evidence="8 10" id="KW-0472">Membrane</keyword>
<evidence type="ECO:0000256" key="1">
    <source>
        <dbReference type="ARBA" id="ARBA00004429"/>
    </source>
</evidence>